<dbReference type="Proteomes" id="UP001266305">
    <property type="component" value="Unassembled WGS sequence"/>
</dbReference>
<accession>A0ABQ9U4V9</accession>
<keyword evidence="2" id="KW-1185">Reference proteome</keyword>
<name>A0ABQ9U4V9_SAGOE</name>
<comment type="caution">
    <text evidence="1">The sequence shown here is derived from an EMBL/GenBank/DDBJ whole genome shotgun (WGS) entry which is preliminary data.</text>
</comment>
<reference evidence="1 2" key="1">
    <citation type="submission" date="2023-05" db="EMBL/GenBank/DDBJ databases">
        <title>B98-5 Cell Line De Novo Hybrid Assembly: An Optical Mapping Approach.</title>
        <authorList>
            <person name="Kananen K."/>
            <person name="Auerbach J.A."/>
            <person name="Kautto E."/>
            <person name="Blachly J.S."/>
        </authorList>
    </citation>
    <scope>NUCLEOTIDE SEQUENCE [LARGE SCALE GENOMIC DNA]</scope>
    <source>
        <strain evidence="1">B95-8</strain>
        <tissue evidence="1">Cell line</tissue>
    </source>
</reference>
<gene>
    <name evidence="1" type="ORF">P7K49_030972</name>
</gene>
<evidence type="ECO:0000313" key="2">
    <source>
        <dbReference type="Proteomes" id="UP001266305"/>
    </source>
</evidence>
<evidence type="ECO:0000313" key="1">
    <source>
        <dbReference type="EMBL" id="KAK2091688.1"/>
    </source>
</evidence>
<protein>
    <submittedName>
        <fullName evidence="1">Uncharacterized protein</fullName>
    </submittedName>
</protein>
<proteinExistence type="predicted"/>
<sequence>MDIVNCDCHCHVDTATVMHNTSATTCVMVALSSPTEIPGSLQVQSSVLILLRTPIWVFNPSGAWCILTGSTL</sequence>
<dbReference type="EMBL" id="JASSZA010000016">
    <property type="protein sequence ID" value="KAK2091688.1"/>
    <property type="molecule type" value="Genomic_DNA"/>
</dbReference>
<organism evidence="1 2">
    <name type="scientific">Saguinus oedipus</name>
    <name type="common">Cotton-top tamarin</name>
    <name type="synonym">Oedipomidas oedipus</name>
    <dbReference type="NCBI Taxonomy" id="9490"/>
    <lineage>
        <taxon>Eukaryota</taxon>
        <taxon>Metazoa</taxon>
        <taxon>Chordata</taxon>
        <taxon>Craniata</taxon>
        <taxon>Vertebrata</taxon>
        <taxon>Euteleostomi</taxon>
        <taxon>Mammalia</taxon>
        <taxon>Eutheria</taxon>
        <taxon>Euarchontoglires</taxon>
        <taxon>Primates</taxon>
        <taxon>Haplorrhini</taxon>
        <taxon>Platyrrhini</taxon>
        <taxon>Cebidae</taxon>
        <taxon>Callitrichinae</taxon>
        <taxon>Saguinus</taxon>
    </lineage>
</organism>